<sequence length="123" mass="13938">MIGSMSYHPPIVESLAEELVAIRAKQADMKRREAELSDALLSLVDQRDKTVQIPTATAIVRIEQKVTTRFDAKRLPKHICDDLRYRTKSETTYVRVLSPAPRASVRRSADIAEADDADLIERF</sequence>
<dbReference type="KEGG" id="tom:BWR18_11040"/>
<keyword evidence="2" id="KW-1185">Reference proteome</keyword>
<reference evidence="1 2" key="1">
    <citation type="submission" date="2017-01" db="EMBL/GenBank/DDBJ databases">
        <title>Complete genome of Tateyamaria omphalii DOK1-4 isolated from seawater in Dokdo.</title>
        <authorList>
            <person name="Kim J.H."/>
            <person name="Chi W.-J."/>
        </authorList>
    </citation>
    <scope>NUCLEOTIDE SEQUENCE [LARGE SCALE GENOMIC DNA]</scope>
    <source>
        <strain evidence="1 2">DOK1-4</strain>
    </source>
</reference>
<accession>A0A1P8MVS5</accession>
<evidence type="ECO:0000313" key="2">
    <source>
        <dbReference type="Proteomes" id="UP000186336"/>
    </source>
</evidence>
<proteinExistence type="predicted"/>
<dbReference type="EMBL" id="CP019312">
    <property type="protein sequence ID" value="APX12154.1"/>
    <property type="molecule type" value="Genomic_DNA"/>
</dbReference>
<dbReference type="Proteomes" id="UP000186336">
    <property type="component" value="Chromosome"/>
</dbReference>
<dbReference type="AlphaFoldDB" id="A0A1P8MVS5"/>
<organism evidence="1 2">
    <name type="scientific">Tateyamaria omphalii</name>
    <dbReference type="NCBI Taxonomy" id="299262"/>
    <lineage>
        <taxon>Bacteria</taxon>
        <taxon>Pseudomonadati</taxon>
        <taxon>Pseudomonadota</taxon>
        <taxon>Alphaproteobacteria</taxon>
        <taxon>Rhodobacterales</taxon>
        <taxon>Roseobacteraceae</taxon>
        <taxon>Tateyamaria</taxon>
    </lineage>
</organism>
<gene>
    <name evidence="1" type="ORF">BWR18_11040</name>
</gene>
<protein>
    <submittedName>
        <fullName evidence="1">Uncharacterized protein</fullName>
    </submittedName>
</protein>
<evidence type="ECO:0000313" key="1">
    <source>
        <dbReference type="EMBL" id="APX12154.1"/>
    </source>
</evidence>
<name>A0A1P8MVS5_9RHOB</name>